<reference evidence="2 3" key="1">
    <citation type="submission" date="2019-02" db="EMBL/GenBank/DDBJ databases">
        <title>Deep-cultivation of Planctomycetes and their phenomic and genomic characterization uncovers novel biology.</title>
        <authorList>
            <person name="Wiegand S."/>
            <person name="Jogler M."/>
            <person name="Boedeker C."/>
            <person name="Pinto D."/>
            <person name="Vollmers J."/>
            <person name="Rivas-Marin E."/>
            <person name="Kohn T."/>
            <person name="Peeters S.H."/>
            <person name="Heuer A."/>
            <person name="Rast P."/>
            <person name="Oberbeckmann S."/>
            <person name="Bunk B."/>
            <person name="Jeske O."/>
            <person name="Meyerdierks A."/>
            <person name="Storesund J.E."/>
            <person name="Kallscheuer N."/>
            <person name="Luecker S."/>
            <person name="Lage O.M."/>
            <person name="Pohl T."/>
            <person name="Merkel B.J."/>
            <person name="Hornburger P."/>
            <person name="Mueller R.-W."/>
            <person name="Bruemmer F."/>
            <person name="Labrenz M."/>
            <person name="Spormann A.M."/>
            <person name="Op den Camp H."/>
            <person name="Overmann J."/>
            <person name="Amann R."/>
            <person name="Jetten M.S.M."/>
            <person name="Mascher T."/>
            <person name="Medema M.H."/>
            <person name="Devos D.P."/>
            <person name="Kaster A.-K."/>
            <person name="Ovreas L."/>
            <person name="Rohde M."/>
            <person name="Galperin M.Y."/>
            <person name="Jogler C."/>
        </authorList>
    </citation>
    <scope>NUCLEOTIDE SEQUENCE [LARGE SCALE GENOMIC DNA]</scope>
    <source>
        <strain evidence="2 3">Pan216</strain>
    </source>
</reference>
<evidence type="ECO:0000313" key="2">
    <source>
        <dbReference type="EMBL" id="QDU60574.1"/>
    </source>
</evidence>
<dbReference type="EMBL" id="CP036279">
    <property type="protein sequence ID" value="QDU60574.1"/>
    <property type="molecule type" value="Genomic_DNA"/>
</dbReference>
<dbReference type="PANTHER" id="PTHR34406">
    <property type="entry name" value="PROTEIN YCEI"/>
    <property type="match status" value="1"/>
</dbReference>
<name>A0A518B0S3_9BACT</name>
<dbReference type="Proteomes" id="UP000317093">
    <property type="component" value="Chromosome"/>
</dbReference>
<keyword evidence="3" id="KW-1185">Reference proteome</keyword>
<sequence length="263" mass="28277">MPEASCVAFRAREKGGSTTWRVPPLALAHKLLVVRHSGLGVWPGEDRTKASRCMSAAPKSGWPSVVAMPHLEVSHGKDSIMRGLARVMAIAIGVATCSVSAMAEEKIPFSNDGSKIEWTGTKDDGKHVGGFGKFDGHVVMAGNEPKLLHVDIDTSSIYSDNDKLTSHLKSPDFFHVGKHPKATFTSTSITKGGEGKATHTINGKLTMLGKTQEVQLPAMVTDTEGQFALQSQFTINRSKHGIDYGQGKIHEAVPMSINVRAKH</sequence>
<feature type="domain" description="Lipid/polyisoprenoid-binding YceI-like" evidence="1">
    <location>
        <begin position="108"/>
        <end position="262"/>
    </location>
</feature>
<dbReference type="InterPro" id="IPR036761">
    <property type="entry name" value="TTHA0802/YceI-like_sf"/>
</dbReference>
<dbReference type="PANTHER" id="PTHR34406:SF1">
    <property type="entry name" value="PROTEIN YCEI"/>
    <property type="match status" value="1"/>
</dbReference>
<dbReference type="OrthoDB" id="9811006at2"/>
<organism evidence="2 3">
    <name type="scientific">Kolteria novifilia</name>
    <dbReference type="NCBI Taxonomy" id="2527975"/>
    <lineage>
        <taxon>Bacteria</taxon>
        <taxon>Pseudomonadati</taxon>
        <taxon>Planctomycetota</taxon>
        <taxon>Planctomycetia</taxon>
        <taxon>Kolteriales</taxon>
        <taxon>Kolteriaceae</taxon>
        <taxon>Kolteria</taxon>
    </lineage>
</organism>
<dbReference type="KEGG" id="knv:Pan216_14200"/>
<dbReference type="Gene3D" id="2.40.128.110">
    <property type="entry name" value="Lipid/polyisoprenoid-binding, YceI-like"/>
    <property type="match status" value="1"/>
</dbReference>
<dbReference type="SUPFAM" id="SSF101874">
    <property type="entry name" value="YceI-like"/>
    <property type="match status" value="1"/>
</dbReference>
<evidence type="ECO:0000259" key="1">
    <source>
        <dbReference type="SMART" id="SM00867"/>
    </source>
</evidence>
<dbReference type="SMART" id="SM00867">
    <property type="entry name" value="YceI"/>
    <property type="match status" value="1"/>
</dbReference>
<dbReference type="AlphaFoldDB" id="A0A518B0S3"/>
<evidence type="ECO:0000313" key="3">
    <source>
        <dbReference type="Proteomes" id="UP000317093"/>
    </source>
</evidence>
<dbReference type="Pfam" id="PF04264">
    <property type="entry name" value="YceI"/>
    <property type="match status" value="1"/>
</dbReference>
<proteinExistence type="predicted"/>
<dbReference type="InterPro" id="IPR007372">
    <property type="entry name" value="Lipid/polyisoprenoid-bd_YceI"/>
</dbReference>
<protein>
    <recommendedName>
        <fullName evidence="1">Lipid/polyisoprenoid-binding YceI-like domain-containing protein</fullName>
    </recommendedName>
</protein>
<accession>A0A518B0S3</accession>
<gene>
    <name evidence="2" type="ORF">Pan216_14200</name>
</gene>